<dbReference type="InterPro" id="IPR027417">
    <property type="entry name" value="P-loop_NTPase"/>
</dbReference>
<dbReference type="AlphaFoldDB" id="A0A927CW80"/>
<evidence type="ECO:0000256" key="4">
    <source>
        <dbReference type="ARBA" id="ARBA00022840"/>
    </source>
</evidence>
<gene>
    <name evidence="7" type="ORF">IEO70_07485</name>
</gene>
<dbReference type="Pfam" id="PF13538">
    <property type="entry name" value="UvrD_C_2"/>
    <property type="match status" value="1"/>
</dbReference>
<dbReference type="GO" id="GO:0043138">
    <property type="term" value="F:3'-5' DNA helicase activity"/>
    <property type="evidence" value="ECO:0007669"/>
    <property type="project" value="TreeGrafter"/>
</dbReference>
<proteinExistence type="predicted"/>
<dbReference type="GO" id="GO:0016787">
    <property type="term" value="F:hydrolase activity"/>
    <property type="evidence" value="ECO:0007669"/>
    <property type="project" value="UniProtKB-UniRule"/>
</dbReference>
<dbReference type="EMBL" id="JACXSI010000014">
    <property type="protein sequence ID" value="MBD3108206.1"/>
    <property type="molecule type" value="Genomic_DNA"/>
</dbReference>
<feature type="binding site" evidence="5">
    <location>
        <begin position="221"/>
        <end position="228"/>
    </location>
    <ligand>
        <name>ATP</name>
        <dbReference type="ChEBI" id="CHEBI:30616"/>
    </ligand>
</feature>
<dbReference type="GO" id="GO:0003677">
    <property type="term" value="F:DNA binding"/>
    <property type="evidence" value="ECO:0007669"/>
    <property type="project" value="InterPro"/>
</dbReference>
<comment type="caution">
    <text evidence="7">The sequence shown here is derived from an EMBL/GenBank/DDBJ whole genome shotgun (WGS) entry which is preliminary data.</text>
</comment>
<organism evidence="7 8">
    <name type="scientific">Peribacillus faecalis</name>
    <dbReference type="NCBI Taxonomy" id="2772559"/>
    <lineage>
        <taxon>Bacteria</taxon>
        <taxon>Bacillati</taxon>
        <taxon>Bacillota</taxon>
        <taxon>Bacilli</taxon>
        <taxon>Bacillales</taxon>
        <taxon>Bacillaceae</taxon>
        <taxon>Peribacillus</taxon>
    </lineage>
</organism>
<evidence type="ECO:0000313" key="8">
    <source>
        <dbReference type="Proteomes" id="UP000602076"/>
    </source>
</evidence>
<accession>A0A927CW80</accession>
<dbReference type="PROSITE" id="PS51198">
    <property type="entry name" value="UVRD_HELICASE_ATP_BIND"/>
    <property type="match status" value="1"/>
</dbReference>
<name>A0A927CW80_9BACI</name>
<evidence type="ECO:0000256" key="2">
    <source>
        <dbReference type="ARBA" id="ARBA00022801"/>
    </source>
</evidence>
<dbReference type="Pfam" id="PF00580">
    <property type="entry name" value="UvrD-helicase"/>
    <property type="match status" value="1"/>
</dbReference>
<protein>
    <submittedName>
        <fullName evidence="7">AAA family ATPase</fullName>
    </submittedName>
</protein>
<dbReference type="GO" id="GO:0005524">
    <property type="term" value="F:ATP binding"/>
    <property type="evidence" value="ECO:0007669"/>
    <property type="project" value="UniProtKB-UniRule"/>
</dbReference>
<dbReference type="RefSeq" id="WP_190997740.1">
    <property type="nucleotide sequence ID" value="NZ_JACXSI010000014.1"/>
</dbReference>
<dbReference type="GO" id="GO:0005829">
    <property type="term" value="C:cytosol"/>
    <property type="evidence" value="ECO:0007669"/>
    <property type="project" value="TreeGrafter"/>
</dbReference>
<sequence>MQQFQDEQQALDAVFKKLRKAFDQVNTTIEGYNDEYMNLKKYMVDYKAEMDKIEIFSNQQILQSIDRTGVAALKQRMQLQKLMDSAYFGRIDFVYDGESIDEAETFYIGKFSFTDEEGNICIYDWRAPVSSMYYDYELGPAAYEALNGAINGELIRKRQMNVEKNEIRYVLESSMNINDSILQGELSRTADERMKTIIATIQKEQNAIVRNEDAHTLVIQGVAGSGKTSIALHRVAYLLYKFKDQLSSDRVMIISPNKVFADYISTVLPELGEEPIREASLDLLAERVLPAKYAFSSLFEQTKRCIEQPESPFAKRVGYKSSLSFFAALQSYLEKTNTTLLQEKAITISEYEIPGSYIVNRFNASSNEPVMKRLEQTAEDMLSLIKAKRQGEIKLPSKNEVIKRLKKRLRFNDAFTLYKSFYEELGRQDDFVFKNKTLEFADVYPLLYCINYWEGIEIFDTVNHLVIDEMQDYSPIQYAVLQRLFRCKKTILGDFGQSLNPFTINDEHGFQEIFPSLQFVQLKKSYRSSYEIIEFAKRFLPENAIEAVERHGEEPAMLTYQTDEEQIDSIKQALQQFQKSGYKTYGIVCKTEAQATYIESVLQGFPINRINETSTSFTEGITLCSVQLAKGLEFDSVIVPFIDGGYQTDYDKGLLYIACTRALHRLTLLVSEQNKSPLL</sequence>
<dbReference type="Proteomes" id="UP000602076">
    <property type="component" value="Unassembled WGS sequence"/>
</dbReference>
<dbReference type="PANTHER" id="PTHR11070">
    <property type="entry name" value="UVRD / RECB / PCRA DNA HELICASE FAMILY MEMBER"/>
    <property type="match status" value="1"/>
</dbReference>
<evidence type="ECO:0000256" key="3">
    <source>
        <dbReference type="ARBA" id="ARBA00022806"/>
    </source>
</evidence>
<dbReference type="InterPro" id="IPR000212">
    <property type="entry name" value="DNA_helicase_UvrD/REP"/>
</dbReference>
<evidence type="ECO:0000256" key="5">
    <source>
        <dbReference type="PROSITE-ProRule" id="PRU00560"/>
    </source>
</evidence>
<dbReference type="Gene3D" id="3.40.50.300">
    <property type="entry name" value="P-loop containing nucleotide triphosphate hydrolases"/>
    <property type="match status" value="2"/>
</dbReference>
<dbReference type="PANTHER" id="PTHR11070:SF17">
    <property type="entry name" value="DNA HELICASE IV"/>
    <property type="match status" value="1"/>
</dbReference>
<dbReference type="InterPro" id="IPR027785">
    <property type="entry name" value="UvrD-like_helicase_C"/>
</dbReference>
<evidence type="ECO:0000313" key="7">
    <source>
        <dbReference type="EMBL" id="MBD3108206.1"/>
    </source>
</evidence>
<evidence type="ECO:0000259" key="6">
    <source>
        <dbReference type="PROSITE" id="PS51198"/>
    </source>
</evidence>
<keyword evidence="3 5" id="KW-0347">Helicase</keyword>
<dbReference type="GO" id="GO:0000725">
    <property type="term" value="P:recombinational repair"/>
    <property type="evidence" value="ECO:0007669"/>
    <property type="project" value="TreeGrafter"/>
</dbReference>
<dbReference type="SUPFAM" id="SSF52540">
    <property type="entry name" value="P-loop containing nucleoside triphosphate hydrolases"/>
    <property type="match status" value="1"/>
</dbReference>
<keyword evidence="1 5" id="KW-0547">Nucleotide-binding</keyword>
<reference evidence="7" key="1">
    <citation type="submission" date="2020-09" db="EMBL/GenBank/DDBJ databases">
        <title>Bacillus faecalis sp. nov., a moderately halophilic bacterium isolated from cow faeces.</title>
        <authorList>
            <person name="Jiang L."/>
            <person name="Lee J."/>
        </authorList>
    </citation>
    <scope>NUCLEOTIDE SEQUENCE</scope>
    <source>
        <strain evidence="7">AGMB 02131</strain>
    </source>
</reference>
<keyword evidence="8" id="KW-1185">Reference proteome</keyword>
<feature type="domain" description="UvrD-like helicase ATP-binding" evidence="6">
    <location>
        <begin position="200"/>
        <end position="529"/>
    </location>
</feature>
<keyword evidence="2 5" id="KW-0378">Hydrolase</keyword>
<dbReference type="InterPro" id="IPR014016">
    <property type="entry name" value="UvrD-like_ATP-bd"/>
</dbReference>
<evidence type="ECO:0000256" key="1">
    <source>
        <dbReference type="ARBA" id="ARBA00022741"/>
    </source>
</evidence>
<keyword evidence="4 5" id="KW-0067">ATP-binding</keyword>